<comment type="subcellular location">
    <subcellularLocation>
        <location evidence="1">Membrane</location>
    </subcellularLocation>
</comment>
<keyword evidence="4 5" id="KW-0472">Membrane</keyword>
<comment type="caution">
    <text evidence="7">The sequence shown here is derived from an EMBL/GenBank/DDBJ whole genome shotgun (WGS) entry which is preliminary data.</text>
</comment>
<dbReference type="Gene3D" id="1.20.1070.10">
    <property type="entry name" value="Rhodopsin 7-helix transmembrane proteins"/>
    <property type="match status" value="1"/>
</dbReference>
<dbReference type="EMBL" id="MTYJ01000058">
    <property type="protein sequence ID" value="OQV17646.1"/>
    <property type="molecule type" value="Genomic_DNA"/>
</dbReference>
<reference evidence="8" key="1">
    <citation type="submission" date="2017-01" db="EMBL/GenBank/DDBJ databases">
        <title>Comparative genomics of anhydrobiosis in the tardigrade Hypsibius dujardini.</title>
        <authorList>
            <person name="Yoshida Y."/>
            <person name="Koutsovoulos G."/>
            <person name="Laetsch D."/>
            <person name="Stevens L."/>
            <person name="Kumar S."/>
            <person name="Horikawa D."/>
            <person name="Ishino K."/>
            <person name="Komine S."/>
            <person name="Tomita M."/>
            <person name="Blaxter M."/>
            <person name="Arakawa K."/>
        </authorList>
    </citation>
    <scope>NUCLEOTIDE SEQUENCE [LARGE SCALE GENOMIC DNA]</scope>
    <source>
        <strain evidence="8">Z151</strain>
    </source>
</reference>
<keyword evidence="2 5" id="KW-0812">Transmembrane</keyword>
<accession>A0A1W0WR18</accession>
<name>A0A1W0WR18_HYPEX</name>
<dbReference type="Proteomes" id="UP000192578">
    <property type="component" value="Unassembled WGS sequence"/>
</dbReference>
<dbReference type="InterPro" id="IPR017452">
    <property type="entry name" value="GPCR_Rhodpsn_7TM"/>
</dbReference>
<evidence type="ECO:0000256" key="4">
    <source>
        <dbReference type="ARBA" id="ARBA00023136"/>
    </source>
</evidence>
<evidence type="ECO:0000256" key="1">
    <source>
        <dbReference type="ARBA" id="ARBA00004370"/>
    </source>
</evidence>
<dbReference type="AlphaFoldDB" id="A0A1W0WR18"/>
<evidence type="ECO:0000259" key="6">
    <source>
        <dbReference type="PROSITE" id="PS50262"/>
    </source>
</evidence>
<evidence type="ECO:0000313" key="7">
    <source>
        <dbReference type="EMBL" id="OQV17646.1"/>
    </source>
</evidence>
<feature type="domain" description="G-protein coupled receptors family 1 profile" evidence="6">
    <location>
        <begin position="1"/>
        <end position="140"/>
    </location>
</feature>
<gene>
    <name evidence="7" type="ORF">BV898_08270</name>
</gene>
<dbReference type="SUPFAM" id="SSF81321">
    <property type="entry name" value="Family A G protein-coupled receptor-like"/>
    <property type="match status" value="1"/>
</dbReference>
<feature type="transmembrane region" description="Helical" evidence="5">
    <location>
        <begin position="86"/>
        <end position="113"/>
    </location>
</feature>
<organism evidence="7 8">
    <name type="scientific">Hypsibius exemplaris</name>
    <name type="common">Freshwater tardigrade</name>
    <dbReference type="NCBI Taxonomy" id="2072580"/>
    <lineage>
        <taxon>Eukaryota</taxon>
        <taxon>Metazoa</taxon>
        <taxon>Ecdysozoa</taxon>
        <taxon>Tardigrada</taxon>
        <taxon>Eutardigrada</taxon>
        <taxon>Parachela</taxon>
        <taxon>Hypsibioidea</taxon>
        <taxon>Hypsibiidae</taxon>
        <taxon>Hypsibius</taxon>
    </lineage>
</organism>
<evidence type="ECO:0000256" key="5">
    <source>
        <dbReference type="SAM" id="Phobius"/>
    </source>
</evidence>
<keyword evidence="8" id="KW-1185">Reference proteome</keyword>
<keyword evidence="3 5" id="KW-1133">Transmembrane helix</keyword>
<dbReference type="PROSITE" id="PS50262">
    <property type="entry name" value="G_PROTEIN_RECEP_F1_2"/>
    <property type="match status" value="1"/>
</dbReference>
<dbReference type="GO" id="GO:0016020">
    <property type="term" value="C:membrane"/>
    <property type="evidence" value="ECO:0007669"/>
    <property type="project" value="UniProtKB-SubCell"/>
</dbReference>
<proteinExistence type="predicted"/>
<sequence length="165" mass="18374">MNKVTVLLIYDLPLVVMILAFPIIQCARTLRRNVANRKNVVAPNSDTHLVRVSDGAKMNSKIGANSSAPAEPIVSVKRVKQNSNGYLVLAFLTISATICWAPINIYYVMIIYFEITPPLVFHQVATILFSCQCVLDPVLFTLALSSIKNSLRRTFRCCRSPTTPF</sequence>
<feature type="transmembrane region" description="Helical" evidence="5">
    <location>
        <begin position="119"/>
        <end position="144"/>
    </location>
</feature>
<evidence type="ECO:0000313" key="8">
    <source>
        <dbReference type="Proteomes" id="UP000192578"/>
    </source>
</evidence>
<protein>
    <recommendedName>
        <fullName evidence="6">G-protein coupled receptors family 1 profile domain-containing protein</fullName>
    </recommendedName>
</protein>
<evidence type="ECO:0000256" key="2">
    <source>
        <dbReference type="ARBA" id="ARBA00022692"/>
    </source>
</evidence>
<evidence type="ECO:0000256" key="3">
    <source>
        <dbReference type="ARBA" id="ARBA00022989"/>
    </source>
</evidence>
<feature type="transmembrane region" description="Helical" evidence="5">
    <location>
        <begin position="6"/>
        <end position="24"/>
    </location>
</feature>